<sequence length="219" mass="23732">MALSFPLSSAAFFDLLPIRSVAFHLPGAFGADETGDGDIYTWSLGTRLWEGEITLGRMRYDEIAQAEVYLTLLQEPGRSFMLYDTRRPVPRQDPGGAILGAITPQINSLEVDARELSLTNLPAAYELTVGDYIAFDYGTSPTRRGLHRVVTSSVISSGGGVTPVFEVTPPIRPGATVGTGVSLIRPSCKALMIPDSVTPGTNARSFNDGMSFRFRQTLR</sequence>
<evidence type="ECO:0000313" key="2">
    <source>
        <dbReference type="Proteomes" id="UP000051587"/>
    </source>
</evidence>
<name>A0A0P1G8A5_THAGE</name>
<gene>
    <name evidence="1" type="ORF">TG4357_03312</name>
</gene>
<organism evidence="1 2">
    <name type="scientific">Thalassovita gelatinovora</name>
    <name type="common">Thalassobius gelatinovorus</name>
    <dbReference type="NCBI Taxonomy" id="53501"/>
    <lineage>
        <taxon>Bacteria</taxon>
        <taxon>Pseudomonadati</taxon>
        <taxon>Pseudomonadota</taxon>
        <taxon>Alphaproteobacteria</taxon>
        <taxon>Rhodobacterales</taxon>
        <taxon>Roseobacteraceae</taxon>
        <taxon>Thalassovita</taxon>
    </lineage>
</organism>
<evidence type="ECO:0000313" key="1">
    <source>
        <dbReference type="EMBL" id="CUH67966.1"/>
    </source>
</evidence>
<reference evidence="1 2" key="1">
    <citation type="submission" date="2015-09" db="EMBL/GenBank/DDBJ databases">
        <authorList>
            <consortium name="Swine Surveillance"/>
        </authorList>
    </citation>
    <scope>NUCLEOTIDE SEQUENCE [LARGE SCALE GENOMIC DNA]</scope>
    <source>
        <strain evidence="1 2">CECT 4357</strain>
    </source>
</reference>
<dbReference type="AlphaFoldDB" id="A0A0P1G8A5"/>
<dbReference type="EMBL" id="CYSA01000027">
    <property type="protein sequence ID" value="CUH67966.1"/>
    <property type="molecule type" value="Genomic_DNA"/>
</dbReference>
<proteinExistence type="predicted"/>
<dbReference type="STRING" id="53501.SAMN04488043_104183"/>
<dbReference type="Proteomes" id="UP000051587">
    <property type="component" value="Unassembled WGS sequence"/>
</dbReference>
<dbReference type="OrthoDB" id="8265479at2"/>
<accession>A0A0P1G8A5</accession>
<dbReference type="RefSeq" id="WP_058264006.1">
    <property type="nucleotide sequence ID" value="NZ_CP051181.1"/>
</dbReference>
<protein>
    <submittedName>
        <fullName evidence="1">Uncharacterized protein</fullName>
    </submittedName>
</protein>
<keyword evidence="2" id="KW-1185">Reference proteome</keyword>